<feature type="compositionally biased region" description="Low complexity" evidence="1">
    <location>
        <begin position="34"/>
        <end position="47"/>
    </location>
</feature>
<keyword evidence="2" id="KW-0812">Transmembrane</keyword>
<feature type="transmembrane region" description="Helical" evidence="2">
    <location>
        <begin position="128"/>
        <end position="155"/>
    </location>
</feature>
<dbReference type="Proteomes" id="UP000240322">
    <property type="component" value="Unassembled WGS sequence"/>
</dbReference>
<gene>
    <name evidence="4" type="ORF">B9Q03_07975</name>
</gene>
<dbReference type="InterPro" id="IPR026870">
    <property type="entry name" value="Zinc_ribbon_dom"/>
</dbReference>
<evidence type="ECO:0000256" key="1">
    <source>
        <dbReference type="SAM" id="MobiDB-lite"/>
    </source>
</evidence>
<sequence length="167" mass="17625">MSSRNCPVCNASVPDGAAFCPNCGANLQSPTPSTPNQYPQYQAQQPTQPTPTPPPPPQQPQRPTGVVILTILEVIAAVYTLFAGAAAGTLFAFAAPVLAGLGGLFILIGLVELLLAWGLYTGKNWARIVAIIFAILGLLAIPIGTIISIIILYYLTRPHVKAFFGVR</sequence>
<reference evidence="4 5" key="1">
    <citation type="submission" date="2017-04" db="EMBL/GenBank/DDBJ databases">
        <title>Novel microbial lineages endemic to geothermal iron-oxide mats fill important gaps in the evolutionary history of Archaea.</title>
        <authorList>
            <person name="Jay Z.J."/>
            <person name="Beam J.P."/>
            <person name="Dlakic M."/>
            <person name="Rusch D.B."/>
            <person name="Kozubal M.A."/>
            <person name="Inskeep W.P."/>
        </authorList>
    </citation>
    <scope>NUCLEOTIDE SEQUENCE [LARGE SCALE GENOMIC DNA]</scope>
    <source>
        <strain evidence="4">OSP_D</strain>
    </source>
</reference>
<feature type="region of interest" description="Disordered" evidence="1">
    <location>
        <begin position="30"/>
        <end position="61"/>
    </location>
</feature>
<dbReference type="EMBL" id="NEXE01000082">
    <property type="protein sequence ID" value="PSN89896.1"/>
    <property type="molecule type" value="Genomic_DNA"/>
</dbReference>
<dbReference type="AlphaFoldDB" id="A0A2R6AU31"/>
<evidence type="ECO:0000313" key="4">
    <source>
        <dbReference type="EMBL" id="PSN89896.1"/>
    </source>
</evidence>
<dbReference type="Pfam" id="PF13240">
    <property type="entry name" value="Zn_Ribbon_1"/>
    <property type="match status" value="1"/>
</dbReference>
<feature type="domain" description="Zinc-ribbon" evidence="3">
    <location>
        <begin position="6"/>
        <end position="27"/>
    </location>
</feature>
<feature type="compositionally biased region" description="Pro residues" evidence="1">
    <location>
        <begin position="48"/>
        <end position="60"/>
    </location>
</feature>
<name>A0A2R6AU31_9ARCH</name>
<organism evidence="4 5">
    <name type="scientific">Candidatus Marsarchaeota G2 archaeon OSP_D</name>
    <dbReference type="NCBI Taxonomy" id="1978157"/>
    <lineage>
        <taxon>Archaea</taxon>
        <taxon>Candidatus Marsarchaeota</taxon>
        <taxon>Candidatus Marsarchaeota group 2</taxon>
    </lineage>
</organism>
<feature type="transmembrane region" description="Helical" evidence="2">
    <location>
        <begin position="66"/>
        <end position="87"/>
    </location>
</feature>
<evidence type="ECO:0000256" key="2">
    <source>
        <dbReference type="SAM" id="Phobius"/>
    </source>
</evidence>
<keyword evidence="2" id="KW-0472">Membrane</keyword>
<accession>A0A2R6AU31</accession>
<protein>
    <recommendedName>
        <fullName evidence="3">Zinc-ribbon domain-containing protein</fullName>
    </recommendedName>
</protein>
<proteinExistence type="predicted"/>
<evidence type="ECO:0000259" key="3">
    <source>
        <dbReference type="Pfam" id="PF13240"/>
    </source>
</evidence>
<keyword evidence="2" id="KW-1133">Transmembrane helix</keyword>
<comment type="caution">
    <text evidence="4">The sequence shown here is derived from an EMBL/GenBank/DDBJ whole genome shotgun (WGS) entry which is preliminary data.</text>
</comment>
<evidence type="ECO:0000313" key="5">
    <source>
        <dbReference type="Proteomes" id="UP000240322"/>
    </source>
</evidence>
<feature type="transmembrane region" description="Helical" evidence="2">
    <location>
        <begin position="93"/>
        <end position="116"/>
    </location>
</feature>